<dbReference type="InterPro" id="IPR029055">
    <property type="entry name" value="Ntn_hydrolases_N"/>
</dbReference>
<dbReference type="GO" id="GO:0006367">
    <property type="term" value="P:transcription initiation at RNA polymerase II promoter"/>
    <property type="evidence" value="ECO:0007669"/>
    <property type="project" value="TreeGrafter"/>
</dbReference>
<dbReference type="RefSeq" id="XP_020024673.1">
    <property type="nucleotide sequence ID" value="XM_020169084.1"/>
</dbReference>
<gene>
    <name evidence="1" type="primary">LOC109689994</name>
</gene>
<dbReference type="GO" id="GO:0005669">
    <property type="term" value="C:transcription factor TFIID complex"/>
    <property type="evidence" value="ECO:0007669"/>
    <property type="project" value="InterPro"/>
</dbReference>
<dbReference type="GO" id="GO:0051603">
    <property type="term" value="P:proteolysis involved in protein catabolic process"/>
    <property type="evidence" value="ECO:0007669"/>
    <property type="project" value="InterPro"/>
</dbReference>
<dbReference type="AlphaFoldDB" id="A0A8B7UYW5"/>
<dbReference type="SUPFAM" id="SSF56235">
    <property type="entry name" value="N-terminal nucleophile aminohydrolases (Ntn hydrolases)"/>
    <property type="match status" value="1"/>
</dbReference>
<accession>A0A8B7UYW5</accession>
<dbReference type="InterPro" id="IPR045144">
    <property type="entry name" value="TAF4"/>
</dbReference>
<dbReference type="InterPro" id="IPR037249">
    <property type="entry name" value="TAFH/NHR1_dom_sf"/>
</dbReference>
<reference evidence="1" key="1">
    <citation type="submission" date="2025-08" db="UniProtKB">
        <authorList>
            <consortium name="RefSeq"/>
        </authorList>
    </citation>
    <scope>IDENTIFICATION</scope>
    <source>
        <tissue evidence="1">Leukocyte</tissue>
    </source>
</reference>
<protein>
    <submittedName>
        <fullName evidence="1">Transcription initiation factor TFIID subunit 4B-like</fullName>
    </submittedName>
</protein>
<dbReference type="Pfam" id="PF00227">
    <property type="entry name" value="Proteasome"/>
    <property type="match status" value="1"/>
</dbReference>
<name>A0A8B7UYW5_CASCN</name>
<dbReference type="SUPFAM" id="SSF158553">
    <property type="entry name" value="TAFH domain-like"/>
    <property type="match status" value="1"/>
</dbReference>
<dbReference type="GO" id="GO:0003677">
    <property type="term" value="F:DNA binding"/>
    <property type="evidence" value="ECO:0007669"/>
    <property type="project" value="TreeGrafter"/>
</dbReference>
<sequence>MISVAVPTNVVTITPAKVVSTVTTLKPSSLGASSTPLSEPSLKAENSAAALINLSPIMVENVKKCQNFLAMLIKLACSGSQSPEMGQNVKKLVEQLLVGIRGTNIVVLGVEKKSVAKLQDERTVRKICALDDHVCMAFAGMCGPTLMVHSIFV</sequence>
<dbReference type="KEGG" id="ccan:109689994"/>
<dbReference type="Gene3D" id="3.60.20.10">
    <property type="entry name" value="Glutamine Phosphoribosylpyrophosphate, subunit 1, domain 1"/>
    <property type="match status" value="1"/>
</dbReference>
<dbReference type="GO" id="GO:0016251">
    <property type="term" value="F:RNA polymerase II general transcription initiation factor activity"/>
    <property type="evidence" value="ECO:0007669"/>
    <property type="project" value="TreeGrafter"/>
</dbReference>
<evidence type="ECO:0000313" key="1">
    <source>
        <dbReference type="RefSeq" id="XP_020024673.1"/>
    </source>
</evidence>
<proteinExistence type="predicted"/>
<dbReference type="Gene3D" id="1.20.120.1110">
    <property type="entry name" value="TAFH/NHR1 domain"/>
    <property type="match status" value="1"/>
</dbReference>
<dbReference type="PANTHER" id="PTHR15138">
    <property type="entry name" value="TRANSCRIPTION INITIATION FACTOR TFIID SUBUNIT 4"/>
    <property type="match status" value="1"/>
</dbReference>
<dbReference type="InterPro" id="IPR001353">
    <property type="entry name" value="Proteasome_sua/b"/>
</dbReference>
<organism evidence="1">
    <name type="scientific">Castor canadensis</name>
    <name type="common">American beaver</name>
    <dbReference type="NCBI Taxonomy" id="51338"/>
    <lineage>
        <taxon>Eukaryota</taxon>
        <taxon>Metazoa</taxon>
        <taxon>Chordata</taxon>
        <taxon>Craniata</taxon>
        <taxon>Vertebrata</taxon>
        <taxon>Euteleostomi</taxon>
        <taxon>Mammalia</taxon>
        <taxon>Eutheria</taxon>
        <taxon>Euarchontoglires</taxon>
        <taxon>Glires</taxon>
        <taxon>Rodentia</taxon>
        <taxon>Castorimorpha</taxon>
        <taxon>Castoridae</taxon>
        <taxon>Castor</taxon>
    </lineage>
</organism>
<dbReference type="PANTHER" id="PTHR15138:SF17">
    <property type="entry name" value="TRANSCRIPTION INITIATION FACTOR TFIID SUBUNIT 4B"/>
    <property type="match status" value="1"/>
</dbReference>
<dbReference type="GO" id="GO:0006355">
    <property type="term" value="P:regulation of DNA-templated transcription"/>
    <property type="evidence" value="ECO:0007669"/>
    <property type="project" value="UniProtKB-ARBA"/>
</dbReference>
<dbReference type="GO" id="GO:0005839">
    <property type="term" value="C:proteasome core complex"/>
    <property type="evidence" value="ECO:0007669"/>
    <property type="project" value="InterPro"/>
</dbReference>
<dbReference type="OrthoDB" id="21060at2759"/>